<dbReference type="InterPro" id="IPR036236">
    <property type="entry name" value="Znf_C2H2_sf"/>
</dbReference>
<evidence type="ECO:0000313" key="11">
    <source>
        <dbReference type="Proteomes" id="UP000792457"/>
    </source>
</evidence>
<evidence type="ECO:0000256" key="3">
    <source>
        <dbReference type="ARBA" id="ARBA00022737"/>
    </source>
</evidence>
<reference evidence="10" key="1">
    <citation type="submission" date="2013-04" db="EMBL/GenBank/DDBJ databases">
        <authorList>
            <person name="Qu J."/>
            <person name="Murali S.C."/>
            <person name="Bandaranaike D."/>
            <person name="Bellair M."/>
            <person name="Blankenburg K."/>
            <person name="Chao H."/>
            <person name="Dinh H."/>
            <person name="Doddapaneni H."/>
            <person name="Downs B."/>
            <person name="Dugan-Rocha S."/>
            <person name="Elkadiri S."/>
            <person name="Gnanaolivu R.D."/>
            <person name="Hernandez B."/>
            <person name="Javaid M."/>
            <person name="Jayaseelan J.C."/>
            <person name="Lee S."/>
            <person name="Li M."/>
            <person name="Ming W."/>
            <person name="Munidasa M."/>
            <person name="Muniz J."/>
            <person name="Nguyen L."/>
            <person name="Ongeri F."/>
            <person name="Osuji N."/>
            <person name="Pu L.-L."/>
            <person name="Puazo M."/>
            <person name="Qu C."/>
            <person name="Quiroz J."/>
            <person name="Raj R."/>
            <person name="Weissenberger G."/>
            <person name="Xin Y."/>
            <person name="Zou X."/>
            <person name="Han Y."/>
            <person name="Richards S."/>
            <person name="Worley K."/>
            <person name="Muzny D."/>
            <person name="Gibbs R."/>
        </authorList>
    </citation>
    <scope>NUCLEOTIDE SEQUENCE</scope>
    <source>
        <strain evidence="10">Sampled in the wild</strain>
    </source>
</reference>
<organism evidence="10 11">
    <name type="scientific">Ladona fulva</name>
    <name type="common">Scarce chaser dragonfly</name>
    <name type="synonym">Libellula fulva</name>
    <dbReference type="NCBI Taxonomy" id="123851"/>
    <lineage>
        <taxon>Eukaryota</taxon>
        <taxon>Metazoa</taxon>
        <taxon>Ecdysozoa</taxon>
        <taxon>Arthropoda</taxon>
        <taxon>Hexapoda</taxon>
        <taxon>Insecta</taxon>
        <taxon>Pterygota</taxon>
        <taxon>Palaeoptera</taxon>
        <taxon>Odonata</taxon>
        <taxon>Epiprocta</taxon>
        <taxon>Anisoptera</taxon>
        <taxon>Libelluloidea</taxon>
        <taxon>Libellulidae</taxon>
        <taxon>Ladona</taxon>
    </lineage>
</organism>
<evidence type="ECO:0000256" key="1">
    <source>
        <dbReference type="ARBA" id="ARBA00004123"/>
    </source>
</evidence>
<evidence type="ECO:0000256" key="8">
    <source>
        <dbReference type="PROSITE-ProRule" id="PRU00042"/>
    </source>
</evidence>
<reference evidence="10" key="2">
    <citation type="submission" date="2017-10" db="EMBL/GenBank/DDBJ databases">
        <title>Ladona fulva Genome sequencing and assembly.</title>
        <authorList>
            <person name="Murali S."/>
            <person name="Richards S."/>
            <person name="Bandaranaike D."/>
            <person name="Bellair M."/>
            <person name="Blankenburg K."/>
            <person name="Chao H."/>
            <person name="Dinh H."/>
            <person name="Doddapaneni H."/>
            <person name="Dugan-Rocha S."/>
            <person name="Elkadiri S."/>
            <person name="Gnanaolivu R."/>
            <person name="Hernandez B."/>
            <person name="Skinner E."/>
            <person name="Javaid M."/>
            <person name="Lee S."/>
            <person name="Li M."/>
            <person name="Ming W."/>
            <person name="Munidasa M."/>
            <person name="Muniz J."/>
            <person name="Nguyen L."/>
            <person name="Hughes D."/>
            <person name="Osuji N."/>
            <person name="Pu L.-L."/>
            <person name="Puazo M."/>
            <person name="Qu C."/>
            <person name="Quiroz J."/>
            <person name="Raj R."/>
            <person name="Weissenberger G."/>
            <person name="Xin Y."/>
            <person name="Zou X."/>
            <person name="Han Y."/>
            <person name="Worley K."/>
            <person name="Muzny D."/>
            <person name="Gibbs R."/>
        </authorList>
    </citation>
    <scope>NUCLEOTIDE SEQUENCE</scope>
    <source>
        <strain evidence="10">Sampled in the wild</strain>
    </source>
</reference>
<evidence type="ECO:0000259" key="9">
    <source>
        <dbReference type="PROSITE" id="PS50157"/>
    </source>
</evidence>
<proteinExistence type="inferred from homology"/>
<evidence type="ECO:0000313" key="10">
    <source>
        <dbReference type="EMBL" id="KAG8239368.1"/>
    </source>
</evidence>
<gene>
    <name evidence="10" type="ORF">J437_LFUL019044</name>
</gene>
<dbReference type="GO" id="GO:0000978">
    <property type="term" value="F:RNA polymerase II cis-regulatory region sequence-specific DNA binding"/>
    <property type="evidence" value="ECO:0007669"/>
    <property type="project" value="TreeGrafter"/>
</dbReference>
<dbReference type="AlphaFoldDB" id="A0A8K0KWE8"/>
<evidence type="ECO:0000256" key="2">
    <source>
        <dbReference type="ARBA" id="ARBA00022723"/>
    </source>
</evidence>
<evidence type="ECO:0000256" key="7">
    <source>
        <dbReference type="ARBA" id="ARBA00037948"/>
    </source>
</evidence>
<dbReference type="GO" id="GO:0005634">
    <property type="term" value="C:nucleus"/>
    <property type="evidence" value="ECO:0007669"/>
    <property type="project" value="UniProtKB-SubCell"/>
</dbReference>
<keyword evidence="11" id="KW-1185">Reference proteome</keyword>
<dbReference type="FunFam" id="3.30.160.60:FF:000882">
    <property type="entry name" value="Predicted gene, 21060"/>
    <property type="match status" value="1"/>
</dbReference>
<name>A0A8K0KWE8_LADFU</name>
<dbReference type="OrthoDB" id="6077919at2759"/>
<dbReference type="PANTHER" id="PTHR24388">
    <property type="entry name" value="ZINC FINGER PROTEIN"/>
    <property type="match status" value="1"/>
</dbReference>
<feature type="domain" description="C2H2-type" evidence="9">
    <location>
        <begin position="33"/>
        <end position="60"/>
    </location>
</feature>
<dbReference type="InterPro" id="IPR013087">
    <property type="entry name" value="Znf_C2H2_type"/>
</dbReference>
<dbReference type="GO" id="GO:0008270">
    <property type="term" value="F:zinc ion binding"/>
    <property type="evidence" value="ECO:0007669"/>
    <property type="project" value="UniProtKB-KW"/>
</dbReference>
<accession>A0A8K0KWE8</accession>
<comment type="similarity">
    <text evidence="7">Belongs to the snail C2H2-type zinc-finger protein family.</text>
</comment>
<evidence type="ECO:0000256" key="5">
    <source>
        <dbReference type="ARBA" id="ARBA00022833"/>
    </source>
</evidence>
<comment type="subcellular location">
    <subcellularLocation>
        <location evidence="1">Nucleus</location>
    </subcellularLocation>
</comment>
<dbReference type="SMART" id="SM00355">
    <property type="entry name" value="ZnF_C2H2"/>
    <property type="match status" value="2"/>
</dbReference>
<dbReference type="SUPFAM" id="SSF57667">
    <property type="entry name" value="beta-beta-alpha zinc fingers"/>
    <property type="match status" value="1"/>
</dbReference>
<dbReference type="GO" id="GO:0000981">
    <property type="term" value="F:DNA-binding transcription factor activity, RNA polymerase II-specific"/>
    <property type="evidence" value="ECO:0007669"/>
    <property type="project" value="TreeGrafter"/>
</dbReference>
<keyword evidence="5" id="KW-0862">Zinc</keyword>
<keyword evidence="2" id="KW-0479">Metal-binding</keyword>
<dbReference type="InterPro" id="IPR050527">
    <property type="entry name" value="Snail/Krueppel_Znf"/>
</dbReference>
<evidence type="ECO:0000256" key="4">
    <source>
        <dbReference type="ARBA" id="ARBA00022771"/>
    </source>
</evidence>
<comment type="caution">
    <text evidence="10">The sequence shown here is derived from an EMBL/GenBank/DDBJ whole genome shotgun (WGS) entry which is preliminary data.</text>
</comment>
<dbReference type="Proteomes" id="UP000792457">
    <property type="component" value="Unassembled WGS sequence"/>
</dbReference>
<evidence type="ECO:0000256" key="6">
    <source>
        <dbReference type="ARBA" id="ARBA00023242"/>
    </source>
</evidence>
<dbReference type="PROSITE" id="PS50157">
    <property type="entry name" value="ZINC_FINGER_C2H2_2"/>
    <property type="match status" value="1"/>
</dbReference>
<keyword evidence="6" id="KW-0539">Nucleus</keyword>
<protein>
    <recommendedName>
        <fullName evidence="9">C2H2-type domain-containing protein</fullName>
    </recommendedName>
</protein>
<sequence length="220" mass="24911">MRNIDAAIEARNRTSRSYSLKEHFRKHTGEKPYKCNVCGFRTARPSYLKIHSLKHSDEKPYKYDVCKFSTTSSSRLRKHAFNQTVTQSEMTTPPIHVMSQAGVPGIEMLEGQKNYNVWKFRTKMLLIDFARSGGGILGYAYCNPDHKEIVLPEPLQSVVASLIPCQGGGSADVADLHLNAESRKYVVKTCFFGRILVIDRQDLIPLSTSEDSYSDLRMTE</sequence>
<dbReference type="Gene3D" id="3.30.160.60">
    <property type="entry name" value="Classic Zinc Finger"/>
    <property type="match status" value="2"/>
</dbReference>
<keyword evidence="3" id="KW-0677">Repeat</keyword>
<dbReference type="EMBL" id="KZ309617">
    <property type="protein sequence ID" value="KAG8239368.1"/>
    <property type="molecule type" value="Genomic_DNA"/>
</dbReference>
<dbReference type="PANTHER" id="PTHR24388:SF54">
    <property type="entry name" value="PROTEIN ESCARGOT"/>
    <property type="match status" value="1"/>
</dbReference>
<keyword evidence="4 8" id="KW-0863">Zinc-finger</keyword>